<proteinExistence type="predicted"/>
<evidence type="ECO:0000313" key="2">
    <source>
        <dbReference type="Proteomes" id="UP001500683"/>
    </source>
</evidence>
<dbReference type="Proteomes" id="UP001500683">
    <property type="component" value="Unassembled WGS sequence"/>
</dbReference>
<organism evidence="1 2">
    <name type="scientific">Actinomadura miaoliensis</name>
    <dbReference type="NCBI Taxonomy" id="430685"/>
    <lineage>
        <taxon>Bacteria</taxon>
        <taxon>Bacillati</taxon>
        <taxon>Actinomycetota</taxon>
        <taxon>Actinomycetes</taxon>
        <taxon>Streptosporangiales</taxon>
        <taxon>Thermomonosporaceae</taxon>
        <taxon>Actinomadura</taxon>
    </lineage>
</organism>
<reference evidence="2" key="1">
    <citation type="journal article" date="2019" name="Int. J. Syst. Evol. Microbiol.">
        <title>The Global Catalogue of Microorganisms (GCM) 10K type strain sequencing project: providing services to taxonomists for standard genome sequencing and annotation.</title>
        <authorList>
            <consortium name="The Broad Institute Genomics Platform"/>
            <consortium name="The Broad Institute Genome Sequencing Center for Infectious Disease"/>
            <person name="Wu L."/>
            <person name="Ma J."/>
        </authorList>
    </citation>
    <scope>NUCLEOTIDE SEQUENCE [LARGE SCALE GENOMIC DNA]</scope>
    <source>
        <strain evidence="2">JCM 16702</strain>
    </source>
</reference>
<name>A0ABP7VTL3_9ACTN</name>
<sequence>MEGMQSGEVLISDQMFVWDLYNRAVLRVYEPWCAEGVSWVNGYERRRAEVVVEKARKNLESLAQDMQRAPEPKVARWNLDAA</sequence>
<dbReference type="RefSeq" id="WP_344947756.1">
    <property type="nucleotide sequence ID" value="NZ_BAAAZG010000019.1"/>
</dbReference>
<keyword evidence="2" id="KW-1185">Reference proteome</keyword>
<comment type="caution">
    <text evidence="1">The sequence shown here is derived from an EMBL/GenBank/DDBJ whole genome shotgun (WGS) entry which is preliminary data.</text>
</comment>
<evidence type="ECO:0000313" key="1">
    <source>
        <dbReference type="EMBL" id="GAA4074220.1"/>
    </source>
</evidence>
<gene>
    <name evidence="1" type="ORF">GCM10022214_33620</name>
</gene>
<dbReference type="EMBL" id="BAAAZG010000019">
    <property type="protein sequence ID" value="GAA4074220.1"/>
    <property type="molecule type" value="Genomic_DNA"/>
</dbReference>
<accession>A0ABP7VTL3</accession>
<protein>
    <submittedName>
        <fullName evidence="1">Uncharacterized protein</fullName>
    </submittedName>
</protein>